<feature type="transmembrane region" description="Helical" evidence="7">
    <location>
        <begin position="29"/>
        <end position="54"/>
    </location>
</feature>
<feature type="region of interest" description="Disordered" evidence="6">
    <location>
        <begin position="1"/>
        <end position="25"/>
    </location>
</feature>
<comment type="caution">
    <text evidence="9">The sequence shown here is derived from an EMBL/GenBank/DDBJ whole genome shotgun (WGS) entry which is preliminary data.</text>
</comment>
<dbReference type="NCBIfam" id="TIGR02228">
    <property type="entry name" value="sigpep_I_arch"/>
    <property type="match status" value="1"/>
</dbReference>
<organism evidence="9 10">
    <name type="scientific">Nocardioides lentus</name>
    <dbReference type="NCBI Taxonomy" id="338077"/>
    <lineage>
        <taxon>Bacteria</taxon>
        <taxon>Bacillati</taxon>
        <taxon>Actinomycetota</taxon>
        <taxon>Actinomycetes</taxon>
        <taxon>Propionibacteriales</taxon>
        <taxon>Nocardioidaceae</taxon>
        <taxon>Nocardioides</taxon>
    </lineage>
</organism>
<sequence>MTTVTLPRAPGATTPGARRATRHRSTTPLAVVGSGLAWAVVTLAVGLLVAAVLLPRLAGATPYSVLTGSMTPAYPPGSLVVVRPVAAEDVAVGDVITYQRESGRASVVTHRVVSVASSTVDGSRTYLTRGDANPVVDADPVRPVQVKGELWYAVPWLGHLHSWLSGDQRQWATYGVGAGLLAYATVMLLGAGLDRRRRRAGEVR</sequence>
<dbReference type="CDD" id="cd06530">
    <property type="entry name" value="S26_SPase_I"/>
    <property type="match status" value="1"/>
</dbReference>
<gene>
    <name evidence="9" type="ORF">GCM10009737_32670</name>
</gene>
<feature type="transmembrane region" description="Helical" evidence="7">
    <location>
        <begin position="171"/>
        <end position="191"/>
    </location>
</feature>
<evidence type="ECO:0000313" key="9">
    <source>
        <dbReference type="EMBL" id="GAA1928258.1"/>
    </source>
</evidence>
<evidence type="ECO:0000256" key="1">
    <source>
        <dbReference type="ARBA" id="ARBA00004370"/>
    </source>
</evidence>
<accession>A0ABN2PRC0</accession>
<dbReference type="SUPFAM" id="SSF51306">
    <property type="entry name" value="LexA/Signal peptidase"/>
    <property type="match status" value="1"/>
</dbReference>
<keyword evidence="3 7" id="KW-1133">Transmembrane helix</keyword>
<dbReference type="EC" id="3.4.21.89" evidence="5"/>
<dbReference type="RefSeq" id="WP_344008695.1">
    <property type="nucleotide sequence ID" value="NZ_BAAAMY010000009.1"/>
</dbReference>
<evidence type="ECO:0000256" key="3">
    <source>
        <dbReference type="ARBA" id="ARBA00022989"/>
    </source>
</evidence>
<keyword evidence="2 7" id="KW-0812">Transmembrane</keyword>
<evidence type="ECO:0000256" key="5">
    <source>
        <dbReference type="NCBIfam" id="TIGR02228"/>
    </source>
</evidence>
<keyword evidence="4 7" id="KW-0472">Membrane</keyword>
<reference evidence="9 10" key="1">
    <citation type="journal article" date="2019" name="Int. J. Syst. Evol. Microbiol.">
        <title>The Global Catalogue of Microorganisms (GCM) 10K type strain sequencing project: providing services to taxonomists for standard genome sequencing and annotation.</title>
        <authorList>
            <consortium name="The Broad Institute Genomics Platform"/>
            <consortium name="The Broad Institute Genome Sequencing Center for Infectious Disease"/>
            <person name="Wu L."/>
            <person name="Ma J."/>
        </authorList>
    </citation>
    <scope>NUCLEOTIDE SEQUENCE [LARGE SCALE GENOMIC DNA]</scope>
    <source>
        <strain evidence="9 10">JCM 14046</strain>
    </source>
</reference>
<evidence type="ECO:0000259" key="8">
    <source>
        <dbReference type="Pfam" id="PF10502"/>
    </source>
</evidence>
<evidence type="ECO:0000313" key="10">
    <source>
        <dbReference type="Proteomes" id="UP001501612"/>
    </source>
</evidence>
<dbReference type="EMBL" id="BAAAMY010000009">
    <property type="protein sequence ID" value="GAA1928258.1"/>
    <property type="molecule type" value="Genomic_DNA"/>
</dbReference>
<dbReference type="InterPro" id="IPR019533">
    <property type="entry name" value="Peptidase_S26"/>
</dbReference>
<comment type="subcellular location">
    <subcellularLocation>
        <location evidence="1">Membrane</location>
    </subcellularLocation>
</comment>
<evidence type="ECO:0000256" key="2">
    <source>
        <dbReference type="ARBA" id="ARBA00022692"/>
    </source>
</evidence>
<evidence type="ECO:0000256" key="4">
    <source>
        <dbReference type="ARBA" id="ARBA00023136"/>
    </source>
</evidence>
<keyword evidence="10" id="KW-1185">Reference proteome</keyword>
<feature type="domain" description="Peptidase S26" evidence="8">
    <location>
        <begin position="42"/>
        <end position="121"/>
    </location>
</feature>
<dbReference type="PANTHER" id="PTHR10806">
    <property type="entry name" value="SIGNAL PEPTIDASE COMPLEX CATALYTIC SUBUNIT SEC11"/>
    <property type="match status" value="1"/>
</dbReference>
<evidence type="ECO:0000256" key="6">
    <source>
        <dbReference type="SAM" id="MobiDB-lite"/>
    </source>
</evidence>
<dbReference type="InterPro" id="IPR001733">
    <property type="entry name" value="Peptidase_S26B"/>
</dbReference>
<dbReference type="PANTHER" id="PTHR10806:SF6">
    <property type="entry name" value="SIGNAL PEPTIDASE COMPLEX CATALYTIC SUBUNIT SEC11"/>
    <property type="match status" value="1"/>
</dbReference>
<evidence type="ECO:0000256" key="7">
    <source>
        <dbReference type="SAM" id="Phobius"/>
    </source>
</evidence>
<name>A0ABN2PRC0_9ACTN</name>
<proteinExistence type="predicted"/>
<dbReference type="Proteomes" id="UP001501612">
    <property type="component" value="Unassembled WGS sequence"/>
</dbReference>
<protein>
    <recommendedName>
        <fullName evidence="5">Signal peptidase I</fullName>
        <ecNumber evidence="5">3.4.21.89</ecNumber>
    </recommendedName>
</protein>
<dbReference type="Pfam" id="PF10502">
    <property type="entry name" value="Peptidase_S26"/>
    <property type="match status" value="1"/>
</dbReference>
<dbReference type="InterPro" id="IPR036286">
    <property type="entry name" value="LexA/Signal_pep-like_sf"/>
</dbReference>